<reference evidence="19 20" key="1">
    <citation type="submission" date="2017-03" db="EMBL/GenBank/DDBJ databases">
        <title>Genomes of endolithic fungi from Antarctica.</title>
        <authorList>
            <person name="Coleine C."/>
            <person name="Masonjones S."/>
            <person name="Stajich J.E."/>
        </authorList>
    </citation>
    <scope>NUCLEOTIDE SEQUENCE [LARGE SCALE GENOMIC DNA]</scope>
    <source>
        <strain evidence="19 20">CCFEE 6315</strain>
    </source>
</reference>
<dbReference type="GO" id="GO:0005802">
    <property type="term" value="C:trans-Golgi network"/>
    <property type="evidence" value="ECO:0007669"/>
    <property type="project" value="TreeGrafter"/>
</dbReference>
<feature type="binding site" evidence="14">
    <location>
        <position position="1028"/>
    </location>
    <ligand>
        <name>ATP</name>
        <dbReference type="ChEBI" id="CHEBI:30616"/>
    </ligand>
</feature>
<feature type="binding site" evidence="14">
    <location>
        <position position="937"/>
    </location>
    <ligand>
        <name>ATP</name>
        <dbReference type="ChEBI" id="CHEBI:30616"/>
    </ligand>
</feature>
<dbReference type="SUPFAM" id="SSF56784">
    <property type="entry name" value="HAD-like"/>
    <property type="match status" value="1"/>
</dbReference>
<feature type="binding site" evidence="14">
    <location>
        <position position="733"/>
    </location>
    <ligand>
        <name>ATP</name>
        <dbReference type="ChEBI" id="CHEBI:30616"/>
    </ligand>
</feature>
<feature type="binding site" evidence="14">
    <location>
        <position position="495"/>
    </location>
    <ligand>
        <name>ATP</name>
        <dbReference type="ChEBI" id="CHEBI:30616"/>
    </ligand>
</feature>
<evidence type="ECO:0000256" key="16">
    <source>
        <dbReference type="RuleBase" id="RU362033"/>
    </source>
</evidence>
<keyword evidence="10 16" id="KW-0472">Membrane</keyword>
<evidence type="ECO:0000256" key="3">
    <source>
        <dbReference type="ARBA" id="ARBA00022692"/>
    </source>
</evidence>
<evidence type="ECO:0000259" key="18">
    <source>
        <dbReference type="Pfam" id="PF16212"/>
    </source>
</evidence>
<dbReference type="InterPro" id="IPR008250">
    <property type="entry name" value="ATPase_P-typ_transduc_dom_A_sf"/>
</dbReference>
<dbReference type="Gene3D" id="3.40.50.1000">
    <property type="entry name" value="HAD superfamily/HAD-like"/>
    <property type="match status" value="1"/>
</dbReference>
<dbReference type="GO" id="GO:0005886">
    <property type="term" value="C:plasma membrane"/>
    <property type="evidence" value="ECO:0007669"/>
    <property type="project" value="TreeGrafter"/>
</dbReference>
<feature type="transmembrane region" description="Helical" evidence="16">
    <location>
        <begin position="1220"/>
        <end position="1238"/>
    </location>
</feature>
<feature type="binding site" evidence="14">
    <location>
        <position position="710"/>
    </location>
    <ligand>
        <name>ATP</name>
        <dbReference type="ChEBI" id="CHEBI:30616"/>
    </ligand>
</feature>
<dbReference type="NCBIfam" id="TIGR01652">
    <property type="entry name" value="ATPase-Plipid"/>
    <property type="match status" value="2"/>
</dbReference>
<feature type="binding site" evidence="14">
    <location>
        <position position="935"/>
    </location>
    <ligand>
        <name>ATP</name>
        <dbReference type="ChEBI" id="CHEBI:30616"/>
    </ligand>
</feature>
<keyword evidence="7 15" id="KW-0460">Magnesium</keyword>
<feature type="binding site" evidence="14">
    <location>
        <position position="496"/>
    </location>
    <ligand>
        <name>ATP</name>
        <dbReference type="ChEBI" id="CHEBI:30616"/>
    </ligand>
</feature>
<organism evidence="19 20">
    <name type="scientific">Salinomyces thailandicus</name>
    <dbReference type="NCBI Taxonomy" id="706561"/>
    <lineage>
        <taxon>Eukaryota</taxon>
        <taxon>Fungi</taxon>
        <taxon>Dikarya</taxon>
        <taxon>Ascomycota</taxon>
        <taxon>Pezizomycotina</taxon>
        <taxon>Dothideomycetes</taxon>
        <taxon>Dothideomycetidae</taxon>
        <taxon>Mycosphaerellales</taxon>
        <taxon>Teratosphaeriaceae</taxon>
        <taxon>Salinomyces</taxon>
    </lineage>
</organism>
<dbReference type="GO" id="GO:0000287">
    <property type="term" value="F:magnesium ion binding"/>
    <property type="evidence" value="ECO:0007669"/>
    <property type="project" value="UniProtKB-UniRule"/>
</dbReference>
<evidence type="ECO:0000256" key="9">
    <source>
        <dbReference type="ARBA" id="ARBA00022989"/>
    </source>
</evidence>
<dbReference type="Proteomes" id="UP000308549">
    <property type="component" value="Unassembled WGS sequence"/>
</dbReference>
<dbReference type="Pfam" id="PF16209">
    <property type="entry name" value="PhoLip_ATPase_N"/>
    <property type="match status" value="1"/>
</dbReference>
<evidence type="ECO:0000256" key="1">
    <source>
        <dbReference type="ARBA" id="ARBA00004141"/>
    </source>
</evidence>
<feature type="binding site" evidence="15">
    <location>
        <position position="1053"/>
    </location>
    <ligand>
        <name>Mg(2+)</name>
        <dbReference type="ChEBI" id="CHEBI:18420"/>
    </ligand>
</feature>
<feature type="binding site" evidence="15">
    <location>
        <position position="494"/>
    </location>
    <ligand>
        <name>Mg(2+)</name>
        <dbReference type="ChEBI" id="CHEBI:18420"/>
    </ligand>
</feature>
<dbReference type="GO" id="GO:0032456">
    <property type="term" value="P:endocytic recycling"/>
    <property type="evidence" value="ECO:0007669"/>
    <property type="project" value="TreeGrafter"/>
</dbReference>
<feature type="active site" description="4-aspartylphosphate intermediate" evidence="13">
    <location>
        <position position="494"/>
    </location>
</feature>
<dbReference type="SFLD" id="SFLDF00027">
    <property type="entry name" value="p-type_atpase"/>
    <property type="match status" value="1"/>
</dbReference>
<proteinExistence type="inferred from homology"/>
<dbReference type="PANTHER" id="PTHR24092">
    <property type="entry name" value="PROBABLE PHOSPHOLIPID-TRANSPORTING ATPASE"/>
    <property type="match status" value="1"/>
</dbReference>
<evidence type="ECO:0000313" key="19">
    <source>
        <dbReference type="EMBL" id="TKA31062.1"/>
    </source>
</evidence>
<dbReference type="GO" id="GO:0016887">
    <property type="term" value="F:ATP hydrolysis activity"/>
    <property type="evidence" value="ECO:0007669"/>
    <property type="project" value="InterPro"/>
</dbReference>
<dbReference type="PRINTS" id="PR00119">
    <property type="entry name" value="CATATPASE"/>
</dbReference>
<feature type="domain" description="P-type ATPase N-terminal" evidence="17">
    <location>
        <begin position="86"/>
        <end position="143"/>
    </location>
</feature>
<comment type="catalytic activity">
    <reaction evidence="11 16">
        <text>ATP + H2O + phospholipidSide 1 = ADP + phosphate + phospholipidSide 2.</text>
        <dbReference type="EC" id="7.6.2.1"/>
    </reaction>
</comment>
<evidence type="ECO:0000256" key="6">
    <source>
        <dbReference type="ARBA" id="ARBA00022840"/>
    </source>
</evidence>
<keyword evidence="20" id="KW-1185">Reference proteome</keyword>
<evidence type="ECO:0000256" key="14">
    <source>
        <dbReference type="PIRSR" id="PIRSR606539-2"/>
    </source>
</evidence>
<keyword evidence="8 16" id="KW-1278">Translocase</keyword>
<feature type="domain" description="P-type ATPase C-terminal" evidence="18">
    <location>
        <begin position="1075"/>
        <end position="1321"/>
    </location>
</feature>
<dbReference type="GO" id="GO:0006892">
    <property type="term" value="P:post-Golgi vesicle-mediated transport"/>
    <property type="evidence" value="ECO:0007669"/>
    <property type="project" value="TreeGrafter"/>
</dbReference>
<dbReference type="SFLD" id="SFLDS00003">
    <property type="entry name" value="Haloacid_Dehalogenase"/>
    <property type="match status" value="1"/>
</dbReference>
<feature type="transmembrane region" description="Helical" evidence="16">
    <location>
        <begin position="1250"/>
        <end position="1275"/>
    </location>
</feature>
<keyword evidence="3 16" id="KW-0812">Transmembrane</keyword>
<dbReference type="NCBIfam" id="TIGR01494">
    <property type="entry name" value="ATPase_P-type"/>
    <property type="match status" value="1"/>
</dbReference>
<feature type="binding site" evidence="14">
    <location>
        <position position="1022"/>
    </location>
    <ligand>
        <name>ATP</name>
        <dbReference type="ChEBI" id="CHEBI:30616"/>
    </ligand>
</feature>
<dbReference type="PROSITE" id="PS00154">
    <property type="entry name" value="ATPASE_E1_E2"/>
    <property type="match status" value="1"/>
</dbReference>
<accession>A0A4U0U8R7</accession>
<dbReference type="EC" id="7.6.2.1" evidence="16"/>
<feature type="binding site" evidence="14">
    <location>
        <position position="664"/>
    </location>
    <ligand>
        <name>ATP</name>
        <dbReference type="ChEBI" id="CHEBI:30616"/>
    </ligand>
</feature>
<evidence type="ECO:0000259" key="17">
    <source>
        <dbReference type="Pfam" id="PF16209"/>
    </source>
</evidence>
<dbReference type="GO" id="GO:0140326">
    <property type="term" value="F:ATPase-coupled intramembrane lipid transporter activity"/>
    <property type="evidence" value="ECO:0007669"/>
    <property type="project" value="UniProtKB-EC"/>
</dbReference>
<dbReference type="GO" id="GO:0045332">
    <property type="term" value="P:phospholipid translocation"/>
    <property type="evidence" value="ECO:0007669"/>
    <property type="project" value="TreeGrafter"/>
</dbReference>
<evidence type="ECO:0000256" key="4">
    <source>
        <dbReference type="ARBA" id="ARBA00022723"/>
    </source>
</evidence>
<comment type="cofactor">
    <cofactor evidence="15">
        <name>Mg(2+)</name>
        <dbReference type="ChEBI" id="CHEBI:18420"/>
    </cofactor>
</comment>
<feature type="binding site" evidence="14">
    <location>
        <position position="936"/>
    </location>
    <ligand>
        <name>ATP</name>
        <dbReference type="ChEBI" id="CHEBI:30616"/>
    </ligand>
</feature>
<dbReference type="Pfam" id="PF13246">
    <property type="entry name" value="Cation_ATPase"/>
    <property type="match status" value="1"/>
</dbReference>
<dbReference type="OrthoDB" id="377733at2759"/>
<comment type="caution">
    <text evidence="19">The sequence shown here is derived from an EMBL/GenBank/DDBJ whole genome shotgun (WGS) entry which is preliminary data.</text>
</comment>
<dbReference type="EMBL" id="NAJL01000009">
    <property type="protein sequence ID" value="TKA31062.1"/>
    <property type="molecule type" value="Genomic_DNA"/>
</dbReference>
<keyword evidence="5 14" id="KW-0547">Nucleotide-binding</keyword>
<dbReference type="PANTHER" id="PTHR24092:SF174">
    <property type="entry name" value="PHOSPHOLIPID-TRANSPORTING ATPASE DNF3-RELATED"/>
    <property type="match status" value="1"/>
</dbReference>
<comment type="subcellular location">
    <subcellularLocation>
        <location evidence="1 16">Membrane</location>
        <topology evidence="1 16">Multi-pass membrane protein</topology>
    </subcellularLocation>
</comment>
<evidence type="ECO:0000256" key="7">
    <source>
        <dbReference type="ARBA" id="ARBA00022842"/>
    </source>
</evidence>
<dbReference type="InterPro" id="IPR032631">
    <property type="entry name" value="P-type_ATPase_N"/>
</dbReference>
<dbReference type="SUPFAM" id="SSF81653">
    <property type="entry name" value="Calcium ATPase, transduction domain A"/>
    <property type="match status" value="1"/>
</dbReference>
<dbReference type="SFLD" id="SFLDG00002">
    <property type="entry name" value="C1.7:_P-type_atpase_like"/>
    <property type="match status" value="1"/>
</dbReference>
<dbReference type="InterPro" id="IPR032630">
    <property type="entry name" value="P_typ_ATPase_c"/>
</dbReference>
<comment type="similarity">
    <text evidence="2 16">Belongs to the cation transport ATPase (P-type) (TC 3.A.3) family. Type IV subfamily.</text>
</comment>
<evidence type="ECO:0000256" key="11">
    <source>
        <dbReference type="ARBA" id="ARBA00034036"/>
    </source>
</evidence>
<name>A0A4U0U8R7_9PEZI</name>
<evidence type="ECO:0000256" key="8">
    <source>
        <dbReference type="ARBA" id="ARBA00022967"/>
    </source>
</evidence>
<keyword evidence="4 15" id="KW-0479">Metal-binding</keyword>
<dbReference type="InterPro" id="IPR001757">
    <property type="entry name" value="P_typ_ATPase"/>
</dbReference>
<dbReference type="InterPro" id="IPR006539">
    <property type="entry name" value="P-type_ATPase_IV"/>
</dbReference>
<feature type="transmembrane region" description="Helical" evidence="16">
    <location>
        <begin position="428"/>
        <end position="448"/>
    </location>
</feature>
<feature type="binding site" evidence="14">
    <location>
        <position position="855"/>
    </location>
    <ligand>
        <name>ATP</name>
        <dbReference type="ChEBI" id="CHEBI:30616"/>
    </ligand>
</feature>
<dbReference type="Pfam" id="PF16212">
    <property type="entry name" value="PhoLip_ATPase_C"/>
    <property type="match status" value="1"/>
</dbReference>
<feature type="binding site" evidence="14">
    <location>
        <position position="494"/>
    </location>
    <ligand>
        <name>ATP</name>
        <dbReference type="ChEBI" id="CHEBI:30616"/>
    </ligand>
</feature>
<dbReference type="InterPro" id="IPR044492">
    <property type="entry name" value="P_typ_ATPase_HD_dom"/>
</dbReference>
<evidence type="ECO:0000313" key="20">
    <source>
        <dbReference type="Proteomes" id="UP000308549"/>
    </source>
</evidence>
<dbReference type="Gene3D" id="2.70.150.10">
    <property type="entry name" value="Calcium-transporting ATPase, cytoplasmic transduction domain A"/>
    <property type="match status" value="1"/>
</dbReference>
<evidence type="ECO:0000256" key="10">
    <source>
        <dbReference type="ARBA" id="ARBA00023136"/>
    </source>
</evidence>
<feature type="binding site" evidence="15">
    <location>
        <position position="496"/>
    </location>
    <ligand>
        <name>Mg(2+)</name>
        <dbReference type="ChEBI" id="CHEBI:18420"/>
    </ligand>
</feature>
<dbReference type="InterPro" id="IPR023299">
    <property type="entry name" value="ATPase_P-typ_cyto_dom_N"/>
</dbReference>
<protein>
    <recommendedName>
        <fullName evidence="16">Phospholipid-transporting ATPase</fullName>
        <ecNumber evidence="16">7.6.2.1</ecNumber>
    </recommendedName>
</protein>
<evidence type="ECO:0000256" key="15">
    <source>
        <dbReference type="PIRSR" id="PIRSR606539-3"/>
    </source>
</evidence>
<dbReference type="InterPro" id="IPR036412">
    <property type="entry name" value="HAD-like_sf"/>
</dbReference>
<comment type="catalytic activity">
    <reaction evidence="12">
        <text>a 1,2-diacyl-sn-glycero-3-phosphoethanolamine(out) + ATP + H2O = a 1,2-diacyl-sn-glycero-3-phosphoethanolamine(in) + ADP + phosphate + H(+)</text>
        <dbReference type="Rhea" id="RHEA:66132"/>
        <dbReference type="ChEBI" id="CHEBI:15377"/>
        <dbReference type="ChEBI" id="CHEBI:15378"/>
        <dbReference type="ChEBI" id="CHEBI:30616"/>
        <dbReference type="ChEBI" id="CHEBI:43474"/>
        <dbReference type="ChEBI" id="CHEBI:64612"/>
        <dbReference type="ChEBI" id="CHEBI:456216"/>
    </reaction>
    <physiologicalReaction direction="left-to-right" evidence="12">
        <dbReference type="Rhea" id="RHEA:66133"/>
    </physiologicalReaction>
</comment>
<dbReference type="GO" id="GO:0005524">
    <property type="term" value="F:ATP binding"/>
    <property type="evidence" value="ECO:0007669"/>
    <property type="project" value="UniProtKB-UniRule"/>
</dbReference>
<dbReference type="InterPro" id="IPR023298">
    <property type="entry name" value="ATPase_P-typ_TM_dom_sf"/>
</dbReference>
<dbReference type="InterPro" id="IPR023214">
    <property type="entry name" value="HAD_sf"/>
</dbReference>
<feature type="binding site" evidence="15">
    <location>
        <position position="1049"/>
    </location>
    <ligand>
        <name>Mg(2+)</name>
        <dbReference type="ChEBI" id="CHEBI:18420"/>
    </ligand>
</feature>
<feature type="binding site" evidence="14">
    <location>
        <position position="1052"/>
    </location>
    <ligand>
        <name>ATP</name>
        <dbReference type="ChEBI" id="CHEBI:30616"/>
    </ligand>
</feature>
<evidence type="ECO:0000256" key="12">
    <source>
        <dbReference type="ARBA" id="ARBA00049128"/>
    </source>
</evidence>
<feature type="transmembrane region" description="Helical" evidence="16">
    <location>
        <begin position="385"/>
        <end position="408"/>
    </location>
</feature>
<feature type="transmembrane region" description="Helical" evidence="16">
    <location>
        <begin position="1295"/>
        <end position="1315"/>
    </location>
</feature>
<gene>
    <name evidence="19" type="ORF">B0A50_02030</name>
</gene>
<evidence type="ECO:0000256" key="2">
    <source>
        <dbReference type="ARBA" id="ARBA00008109"/>
    </source>
</evidence>
<keyword evidence="9 16" id="KW-1133">Transmembrane helix</keyword>
<dbReference type="FunFam" id="3.40.50.1000:FF:000172">
    <property type="entry name" value="Phospholipid-transporting ATPase"/>
    <property type="match status" value="1"/>
</dbReference>
<evidence type="ECO:0000256" key="13">
    <source>
        <dbReference type="PIRSR" id="PIRSR606539-1"/>
    </source>
</evidence>
<feature type="transmembrane region" description="Helical" evidence="16">
    <location>
        <begin position="1106"/>
        <end position="1127"/>
    </location>
</feature>
<evidence type="ECO:0000256" key="5">
    <source>
        <dbReference type="ARBA" id="ARBA00022741"/>
    </source>
</evidence>
<sequence length="1402" mass="157560">MGVPVGDDKPGAGKSRFGYISKRDRSALDEEPVSWFNRKVKQPAEELYNKHILEQVFRQRPLPPSRDGRHVPLRASHKQSLVDERRGHGYLSNTVRSSRYTLWDFLPRQLLFQLTRLHNFYFLCVGVPQTIPGYSTTGNYTTILPLTFFIILTIIKEGYDDWCRHRMDVVENNQFARVLRDRTPSSNADALRRSLPSFTELWQALPWTRKSSPMEAVEQEDDLDLDDQLKWSNVKWQHMKVGDIVKLKRDEPVPADMILLYADGESSLAYIETMALDGETNLKSKQALRPLQRCSDISGIRSCSADFVLEDPNRNLYDFNGRVTIDDSTLPLTLSEILCRGSVLRNTGYAIGLVINTGEECKIRMNANHHPKAKKPRLERQSSHIVLTLIVYVVVLSVGLAAGYNIWHRNYESKAWYLQDATVGYDEIIIGYLIMFNNVIPLALYVSLEIVKIGQMMMIHSDRGMYDEESDTPMRCNTNTILENLGQVSYILSDKTGTLTENVMKFRKMSIAGVPIAHKTAHIERRHSVLVDDTEGEASVNHGAPSLVVEEQAAAGASRHAKKSFAVQSQELPSTAAIEMTSLQPEFSRRPTGHIFPSILPTPDGASDGEVTTTEVLNQIRTRPTSAFAQKARNFILGMALCHTALPEIVKSGDIEFQASSPDELALLQAAQDLGFLMIQRSTQSITLSERDSVGYESKLTYEVLDVIEFSSKRKRMSIVVRCPDGKLWLLCKGADSVIVPRLQQAALATRKSTEVRRSIQAERDQQRKSMEVRTSFGGRQSFARQRTSMDIRPADPMRRTLEIPKPSHEVRVQTLSLDRKPDLAALDDSSVDDGAAVFTQCFKHLDQFASEGLRTLLFADKVLSEEEYTAWKKLFQDATTALINRQEKIEAAADMIEQGFGLLGASAIEDKLQKGVPETIDKLRRANIKIWMLTGDKRETAINIAHAAKICKPESETFVLDISKSDLEGQLDDVAMDVRSGCLHSVLVIDGSTLAEVEASPTLKHTFYTLIPAVDSVICCRASPAQKAGIVKAIRLRVPTALTMSIGDGANDIAMIQASHVGVGISGKEGLQAARVADYSIAQFRFLQRLLLVHGRWNYVRTAKFILWTFWKEMFFYMMQALYQRYNGYTGTSLYENWSLTALNTLFTSLCVIVPGIFEQDLKAETLLAVPELYVHGQRNGELHLTKYIRWMVMGTAEGMLVWFISWGAFHLNKFGDNGLFALGDLSFSIAIVWTNIKLLLIHTHDKTLIVGISFSVVVAGWWAWNAFLSSAYSDNISPYDVKGGFTDTFGNDWNWWLTLIAILVLLSVIEIAYHALEHRLISAGAWPLRGKKARRWMGSSGTTNNDAEELGVSVWQEMERDPAFRYRMWAGDEGSLTYTFPSSDEAVDGMLESDDVKDAR</sequence>
<dbReference type="InterPro" id="IPR018303">
    <property type="entry name" value="ATPase_P-typ_P_site"/>
</dbReference>
<keyword evidence="6 14" id="KW-0067">ATP-binding</keyword>
<feature type="binding site" evidence="14">
    <location>
        <position position="1053"/>
    </location>
    <ligand>
        <name>ATP</name>
        <dbReference type="ChEBI" id="CHEBI:30616"/>
    </ligand>
</feature>
<dbReference type="SUPFAM" id="SSF81660">
    <property type="entry name" value="Metal cation-transporting ATPase, ATP-binding domain N"/>
    <property type="match status" value="1"/>
</dbReference>
<feature type="transmembrane region" description="Helical" evidence="16">
    <location>
        <begin position="1189"/>
        <end position="1208"/>
    </location>
</feature>
<dbReference type="SUPFAM" id="SSF81665">
    <property type="entry name" value="Calcium ATPase, transmembrane domain M"/>
    <property type="match status" value="1"/>
</dbReference>
<dbReference type="Gene3D" id="3.40.1110.10">
    <property type="entry name" value="Calcium-transporting ATPase, cytoplasmic domain N"/>
    <property type="match status" value="2"/>
</dbReference>